<evidence type="ECO:0000256" key="2">
    <source>
        <dbReference type="ARBA" id="ARBA00022679"/>
    </source>
</evidence>
<reference evidence="5" key="1">
    <citation type="submission" date="2010-03" db="EMBL/GenBank/DDBJ databases">
        <title>The complete chromosome of Tsukamurella paurometabola DSM 20162.</title>
        <authorList>
            <consortium name="US DOE Joint Genome Institute (JGI-PGF)"/>
            <person name="Lucas S."/>
            <person name="Copeland A."/>
            <person name="Lapidus A."/>
            <person name="Glavina del Rio T."/>
            <person name="Dalin E."/>
            <person name="Tice H."/>
            <person name="Bruce D."/>
            <person name="Goodwin L."/>
            <person name="Pitluck S."/>
            <person name="Kyrpides N."/>
            <person name="Mavromatis K."/>
            <person name="Ivanova N."/>
            <person name="Mikhailova N."/>
            <person name="Munk A.C."/>
            <person name="Brettin T."/>
            <person name="Detter J.C."/>
            <person name="Tapia R."/>
            <person name="Han C."/>
            <person name="Larimer F."/>
            <person name="Land M."/>
            <person name="Hauser L."/>
            <person name="Markowitz V."/>
            <person name="Cheng J.-F."/>
            <person name="Hugenholtz P."/>
            <person name="Woyke T."/>
            <person name="Wu D."/>
            <person name="Jando M."/>
            <person name="Brambilla E."/>
            <person name="Klenk H.-P."/>
            <person name="Eisen J.A."/>
        </authorList>
    </citation>
    <scope>NUCLEOTIDE SEQUENCE [LARGE SCALE GENOMIC DNA]</scope>
    <source>
        <strain evidence="5">ATCC 8368 / DSM 20162 / CCUG 35730 / CIP 100753 / JCM 10117 / KCTC 9821 / NBRC 16120 / NCIMB 702349 / NCTC 13040</strain>
    </source>
</reference>
<dbReference type="InterPro" id="IPR029063">
    <property type="entry name" value="SAM-dependent_MTases_sf"/>
</dbReference>
<gene>
    <name evidence="4" type="ordered locus">Tpau_2754</name>
</gene>
<dbReference type="HOGENOM" id="CLU_062440_2_0_11"/>
<accession>D5UST1</accession>
<keyword evidence="2 4" id="KW-0808">Transferase</keyword>
<dbReference type="CDD" id="cd02440">
    <property type="entry name" value="AdoMet_MTases"/>
    <property type="match status" value="1"/>
</dbReference>
<dbReference type="GO" id="GO:0032259">
    <property type="term" value="P:methylation"/>
    <property type="evidence" value="ECO:0007669"/>
    <property type="project" value="UniProtKB-KW"/>
</dbReference>
<dbReference type="AlphaFoldDB" id="D5UST1"/>
<dbReference type="SUPFAM" id="SSF53335">
    <property type="entry name" value="S-adenosyl-L-methionine-dependent methyltransferases"/>
    <property type="match status" value="1"/>
</dbReference>
<dbReference type="PANTHER" id="PTHR43464">
    <property type="entry name" value="METHYLTRANSFERASE"/>
    <property type="match status" value="1"/>
</dbReference>
<dbReference type="EMBL" id="CP001966">
    <property type="protein sequence ID" value="ADG79352.1"/>
    <property type="molecule type" value="Genomic_DNA"/>
</dbReference>
<dbReference type="KEGG" id="tpr:Tpau_2754"/>
<protein>
    <submittedName>
        <fullName evidence="4">Methyltransferase type 12</fullName>
    </submittedName>
</protein>
<dbReference type="eggNOG" id="COG2226">
    <property type="taxonomic scope" value="Bacteria"/>
</dbReference>
<keyword evidence="3" id="KW-0949">S-adenosyl-L-methionine</keyword>
<keyword evidence="5" id="KW-1185">Reference proteome</keyword>
<dbReference type="Pfam" id="PF13489">
    <property type="entry name" value="Methyltransf_23"/>
    <property type="match status" value="1"/>
</dbReference>
<proteinExistence type="predicted"/>
<dbReference type="Proteomes" id="UP000001213">
    <property type="component" value="Chromosome"/>
</dbReference>
<evidence type="ECO:0000313" key="4">
    <source>
        <dbReference type="EMBL" id="ADG79352.1"/>
    </source>
</evidence>
<dbReference type="STRING" id="521096.Tpau_2754"/>
<dbReference type="Gene3D" id="3.40.50.150">
    <property type="entry name" value="Vaccinia Virus protein VP39"/>
    <property type="match status" value="1"/>
</dbReference>
<name>D5UST1_TSUPD</name>
<keyword evidence="1 4" id="KW-0489">Methyltransferase</keyword>
<evidence type="ECO:0000256" key="3">
    <source>
        <dbReference type="ARBA" id="ARBA00022691"/>
    </source>
</evidence>
<evidence type="ECO:0000313" key="5">
    <source>
        <dbReference type="Proteomes" id="UP000001213"/>
    </source>
</evidence>
<organism evidence="4 5">
    <name type="scientific">Tsukamurella paurometabola (strain ATCC 8368 / DSM 20162 / CCUG 35730 / CIP 100753 / JCM 10117 / KCTC 9821 / NBRC 16120 / NCIMB 702349 / NCTC 13040)</name>
    <name type="common">Corynebacterium paurometabolum</name>
    <dbReference type="NCBI Taxonomy" id="521096"/>
    <lineage>
        <taxon>Bacteria</taxon>
        <taxon>Bacillati</taxon>
        <taxon>Actinomycetota</taxon>
        <taxon>Actinomycetes</taxon>
        <taxon>Mycobacteriales</taxon>
        <taxon>Tsukamurellaceae</taxon>
        <taxon>Tsukamurella</taxon>
    </lineage>
</organism>
<dbReference type="RefSeq" id="WP_013127366.1">
    <property type="nucleotide sequence ID" value="NC_014158.1"/>
</dbReference>
<evidence type="ECO:0000256" key="1">
    <source>
        <dbReference type="ARBA" id="ARBA00022603"/>
    </source>
</evidence>
<reference evidence="4 5" key="2">
    <citation type="journal article" date="2011" name="Stand. Genomic Sci.">
        <title>Complete genome sequence of Tsukamurella paurometabola type strain (no. 33).</title>
        <authorList>
            <person name="Munk A.C."/>
            <person name="Lapidus A."/>
            <person name="Lucas S."/>
            <person name="Nolan M."/>
            <person name="Tice H."/>
            <person name="Cheng J.F."/>
            <person name="Del Rio T.G."/>
            <person name="Goodwin L."/>
            <person name="Pitluck S."/>
            <person name="Liolios K."/>
            <person name="Huntemann M."/>
            <person name="Ivanova N."/>
            <person name="Mavromatis K."/>
            <person name="Mikhailova N."/>
            <person name="Pati A."/>
            <person name="Chen A."/>
            <person name="Palaniappan K."/>
            <person name="Tapia R."/>
            <person name="Han C."/>
            <person name="Land M."/>
            <person name="Hauser L."/>
            <person name="Chang Y.J."/>
            <person name="Jeffries C.D."/>
            <person name="Brettin T."/>
            <person name="Yasawong M."/>
            <person name="Brambilla E.M."/>
            <person name="Rohde M."/>
            <person name="Sikorski J."/>
            <person name="Goker M."/>
            <person name="Detter J.C."/>
            <person name="Woyke T."/>
            <person name="Bristow J."/>
            <person name="Eisen J.A."/>
            <person name="Markowitz V."/>
            <person name="Hugenholtz P."/>
            <person name="Kyrpides N.C."/>
            <person name="Klenk H.P."/>
        </authorList>
    </citation>
    <scope>NUCLEOTIDE SEQUENCE [LARGE SCALE GENOMIC DNA]</scope>
    <source>
        <strain evidence="5">ATCC 8368 / DSM 20162 / CCUG 35730 / CIP 100753 / JCM 10117 / KCTC 9821 / NBRC 16120 / NCIMB 702349 / NCTC 13040</strain>
    </source>
</reference>
<sequence>MSTRTENESRTLARGGTRDRTRLAAIGRSSDDFSVATIARLRPPSSGNILDVGCGTGDLARRLAREVVPRGSVTALDRDVSAIGPDTCEIDVVAADLTAWRPPEDVSYDVVHARYVLAHVADAAEALARVCSWVRADGHIVITEPLALPLDPATPRAVRRVFDGYHSWAERGGMSLTFAAAAPGLIGAVGGTDIVVETRVSRFGGGPGVDRWAALIGPFAGQLRASGVHDADLDEFFSAAADPGMYVAPQLIVTTSARLP</sequence>
<dbReference type="PANTHER" id="PTHR43464:SF19">
    <property type="entry name" value="UBIQUINONE BIOSYNTHESIS O-METHYLTRANSFERASE, MITOCHONDRIAL"/>
    <property type="match status" value="1"/>
</dbReference>
<dbReference type="GO" id="GO:0008168">
    <property type="term" value="F:methyltransferase activity"/>
    <property type="evidence" value="ECO:0007669"/>
    <property type="project" value="UniProtKB-KW"/>
</dbReference>